<comment type="caution">
    <text evidence="4">Lacks conserved residue(s) required for the propagation of feature annotation.</text>
</comment>
<keyword evidence="2 4" id="KW-0238">DNA-binding</keyword>
<dbReference type="EMBL" id="JAQIPB010000002">
    <property type="protein sequence ID" value="MDA7416025.1"/>
    <property type="molecule type" value="Genomic_DNA"/>
</dbReference>
<dbReference type="InterPro" id="IPR050109">
    <property type="entry name" value="HTH-type_TetR-like_transc_reg"/>
</dbReference>
<dbReference type="Pfam" id="PF17939">
    <property type="entry name" value="TetR_C_30"/>
    <property type="match status" value="1"/>
</dbReference>
<dbReference type="InterPro" id="IPR041586">
    <property type="entry name" value="PsrA_TetR_C"/>
</dbReference>
<dbReference type="SUPFAM" id="SSF46689">
    <property type="entry name" value="Homeodomain-like"/>
    <property type="match status" value="1"/>
</dbReference>
<dbReference type="GO" id="GO:0003700">
    <property type="term" value="F:DNA-binding transcription factor activity"/>
    <property type="evidence" value="ECO:0007669"/>
    <property type="project" value="TreeGrafter"/>
</dbReference>
<dbReference type="GO" id="GO:0000976">
    <property type="term" value="F:transcription cis-regulatory region binding"/>
    <property type="evidence" value="ECO:0007669"/>
    <property type="project" value="TreeGrafter"/>
</dbReference>
<accession>A0AAE3N532</accession>
<organism evidence="7 8">
    <name type="scientific">Xenophilus arseniciresistens</name>
    <dbReference type="NCBI Taxonomy" id="1283306"/>
    <lineage>
        <taxon>Bacteria</taxon>
        <taxon>Pseudomonadati</taxon>
        <taxon>Pseudomonadota</taxon>
        <taxon>Betaproteobacteria</taxon>
        <taxon>Burkholderiales</taxon>
        <taxon>Comamonadaceae</taxon>
        <taxon>Xenophilus</taxon>
    </lineage>
</organism>
<feature type="region of interest" description="Disordered" evidence="5">
    <location>
        <begin position="1"/>
        <end position="22"/>
    </location>
</feature>
<evidence type="ECO:0000256" key="1">
    <source>
        <dbReference type="ARBA" id="ARBA00023015"/>
    </source>
</evidence>
<evidence type="ECO:0000256" key="2">
    <source>
        <dbReference type="ARBA" id="ARBA00023125"/>
    </source>
</evidence>
<keyword evidence="3" id="KW-0804">Transcription</keyword>
<feature type="region of interest" description="Disordered" evidence="5">
    <location>
        <begin position="236"/>
        <end position="262"/>
    </location>
</feature>
<dbReference type="PANTHER" id="PTHR30055:SF234">
    <property type="entry name" value="HTH-TYPE TRANSCRIPTIONAL REGULATOR BETI"/>
    <property type="match status" value="1"/>
</dbReference>
<reference evidence="7" key="1">
    <citation type="submission" date="2023-01" db="EMBL/GenBank/DDBJ databases">
        <title>Xenophilus mangrovi sp. nov., isolated from soil of Mangrove nature reserve.</title>
        <authorList>
            <person name="Xu S."/>
            <person name="Liu Z."/>
            <person name="Xu Y."/>
        </authorList>
    </citation>
    <scope>NUCLEOTIDE SEQUENCE</scope>
    <source>
        <strain evidence="7">YW8</strain>
    </source>
</reference>
<proteinExistence type="predicted"/>
<keyword evidence="8" id="KW-1185">Reference proteome</keyword>
<keyword evidence="1" id="KW-0805">Transcription regulation</keyword>
<dbReference type="InterPro" id="IPR009057">
    <property type="entry name" value="Homeodomain-like_sf"/>
</dbReference>
<evidence type="ECO:0000313" key="7">
    <source>
        <dbReference type="EMBL" id="MDA7416025.1"/>
    </source>
</evidence>
<dbReference type="RefSeq" id="WP_271427264.1">
    <property type="nucleotide sequence ID" value="NZ_JAQIPB010000002.1"/>
</dbReference>
<evidence type="ECO:0000256" key="3">
    <source>
        <dbReference type="ARBA" id="ARBA00023163"/>
    </source>
</evidence>
<evidence type="ECO:0000313" key="8">
    <source>
        <dbReference type="Proteomes" id="UP001212602"/>
    </source>
</evidence>
<feature type="compositionally biased region" description="Low complexity" evidence="5">
    <location>
        <begin position="253"/>
        <end position="262"/>
    </location>
</feature>
<evidence type="ECO:0000256" key="4">
    <source>
        <dbReference type="PROSITE-ProRule" id="PRU00335"/>
    </source>
</evidence>
<dbReference type="Gene3D" id="1.10.357.10">
    <property type="entry name" value="Tetracycline Repressor, domain 2"/>
    <property type="match status" value="1"/>
</dbReference>
<dbReference type="InterPro" id="IPR036271">
    <property type="entry name" value="Tet_transcr_reg_TetR-rel_C_sf"/>
</dbReference>
<dbReference type="AlphaFoldDB" id="A0AAE3N532"/>
<name>A0AAE3N532_9BURK</name>
<dbReference type="InterPro" id="IPR001647">
    <property type="entry name" value="HTH_TetR"/>
</dbReference>
<protein>
    <submittedName>
        <fullName evidence="7">TetR/AcrR family transcriptional regulator</fullName>
    </submittedName>
</protein>
<dbReference type="PANTHER" id="PTHR30055">
    <property type="entry name" value="HTH-TYPE TRANSCRIPTIONAL REGULATOR RUTR"/>
    <property type="match status" value="1"/>
</dbReference>
<feature type="domain" description="HTH tetR-type" evidence="6">
    <location>
        <begin position="26"/>
        <end position="87"/>
    </location>
</feature>
<sequence>MKNTQPTQPGKERRKLSAAAAPRAGADSADVLLLTAQRLFAEKGIDAVSMREVAREAGQRNNSALHYHFGSKEALIQAILQGGMREINELRNDYIDQLYNDGRHGELRGLVEAIVWPLASKLMTSRGNTYNRFLAAAQVHPEIDLAGLTREEEDRGFRRIHELLQRALPDMSELLLRQRYLAAVSFVMFSLADYERISTRRSKHQRAFDLQRAIENLIDMVSGAIAAPISAQVQARLAAHDEPAPPSPPPARKPATAKRAPG</sequence>
<gene>
    <name evidence="7" type="ORF">PGB34_06565</name>
</gene>
<dbReference type="Pfam" id="PF00440">
    <property type="entry name" value="TetR_N"/>
    <property type="match status" value="1"/>
</dbReference>
<evidence type="ECO:0000259" key="6">
    <source>
        <dbReference type="PROSITE" id="PS50977"/>
    </source>
</evidence>
<dbReference type="SUPFAM" id="SSF48498">
    <property type="entry name" value="Tetracyclin repressor-like, C-terminal domain"/>
    <property type="match status" value="1"/>
</dbReference>
<dbReference type="Proteomes" id="UP001212602">
    <property type="component" value="Unassembled WGS sequence"/>
</dbReference>
<dbReference type="PROSITE" id="PS50977">
    <property type="entry name" value="HTH_TETR_2"/>
    <property type="match status" value="1"/>
</dbReference>
<comment type="caution">
    <text evidence="7">The sequence shown here is derived from an EMBL/GenBank/DDBJ whole genome shotgun (WGS) entry which is preliminary data.</text>
</comment>
<evidence type="ECO:0000256" key="5">
    <source>
        <dbReference type="SAM" id="MobiDB-lite"/>
    </source>
</evidence>